<accession>A0ABP1FJX7</accession>
<name>A0ABP1FJX7_9CHLO</name>
<sequence length="280" mass="30924">MQTEGTDQADAELLALVLHKDAFAERCLAALSAALKAPRCSALKSAADIVLERFAEDATVPLRLVQALLNTSKEKVDDSAKDQRQSMSELLWNYATQHITSKDYKACMGFCTAALGYAAEGAKFAVALGLAKAHLALQELDRSQESPDINAEHEPMSSQHIFLTESQMLLRQTEEARKALDPLRPLIKYKDSCRDMQWVSCPLAQLPFSKELKKQALCMLWGDVTAVPSPSKTPGWDADLACNLIRLVQEMEEGKDSIHQELARAIISCTICPVTRNFLC</sequence>
<reference evidence="1 2" key="1">
    <citation type="submission" date="2024-06" db="EMBL/GenBank/DDBJ databases">
        <authorList>
            <person name="Kraege A."/>
            <person name="Thomma B."/>
        </authorList>
    </citation>
    <scope>NUCLEOTIDE SEQUENCE [LARGE SCALE GENOMIC DNA]</scope>
</reference>
<organism evidence="1 2">
    <name type="scientific">Coccomyxa viridis</name>
    <dbReference type="NCBI Taxonomy" id="1274662"/>
    <lineage>
        <taxon>Eukaryota</taxon>
        <taxon>Viridiplantae</taxon>
        <taxon>Chlorophyta</taxon>
        <taxon>core chlorophytes</taxon>
        <taxon>Trebouxiophyceae</taxon>
        <taxon>Trebouxiophyceae incertae sedis</taxon>
        <taxon>Coccomyxaceae</taxon>
        <taxon>Coccomyxa</taxon>
    </lineage>
</organism>
<dbReference type="Proteomes" id="UP001497392">
    <property type="component" value="Unassembled WGS sequence"/>
</dbReference>
<comment type="caution">
    <text evidence="1">The sequence shown here is derived from an EMBL/GenBank/DDBJ whole genome shotgun (WGS) entry which is preliminary data.</text>
</comment>
<dbReference type="EMBL" id="CAXHTA020000003">
    <property type="protein sequence ID" value="CAL5220263.1"/>
    <property type="molecule type" value="Genomic_DNA"/>
</dbReference>
<keyword evidence="2" id="KW-1185">Reference proteome</keyword>
<protein>
    <submittedName>
        <fullName evidence="1">G2244 protein</fullName>
    </submittedName>
</protein>
<evidence type="ECO:0000313" key="1">
    <source>
        <dbReference type="EMBL" id="CAL5220263.1"/>
    </source>
</evidence>
<proteinExistence type="predicted"/>
<evidence type="ECO:0000313" key="2">
    <source>
        <dbReference type="Proteomes" id="UP001497392"/>
    </source>
</evidence>
<gene>
    <name evidence="1" type="primary">g2244</name>
    <name evidence="1" type="ORF">VP750_LOCUS1922</name>
</gene>